<reference evidence="12" key="1">
    <citation type="submission" date="2023-03" db="EMBL/GenBank/DDBJ databases">
        <title>Mating type loci evolution in Malassezia.</title>
        <authorList>
            <person name="Coelho M.A."/>
        </authorList>
    </citation>
    <scope>NUCLEOTIDE SEQUENCE</scope>
    <source>
        <strain evidence="12">CBS 9431</strain>
    </source>
</reference>
<dbReference type="InterPro" id="IPR049730">
    <property type="entry name" value="SNF2/RAD54-like_C"/>
</dbReference>
<dbReference type="SMART" id="SM00487">
    <property type="entry name" value="DEXDc"/>
    <property type="match status" value="1"/>
</dbReference>
<evidence type="ECO:0000313" key="13">
    <source>
        <dbReference type="Proteomes" id="UP001217754"/>
    </source>
</evidence>
<evidence type="ECO:0000256" key="7">
    <source>
        <dbReference type="ARBA" id="ARBA00023054"/>
    </source>
</evidence>
<keyword evidence="7" id="KW-0175">Coiled coil</keyword>
<dbReference type="InterPro" id="IPR038718">
    <property type="entry name" value="SNF2-like_sf"/>
</dbReference>
<keyword evidence="4" id="KW-0378">Hydrolase</keyword>
<feature type="compositionally biased region" description="Polar residues" evidence="9">
    <location>
        <begin position="372"/>
        <end position="385"/>
    </location>
</feature>
<proteinExistence type="inferred from homology"/>
<dbReference type="Proteomes" id="UP001217754">
    <property type="component" value="Chromosome 5"/>
</dbReference>
<evidence type="ECO:0000313" key="12">
    <source>
        <dbReference type="EMBL" id="WFD40049.1"/>
    </source>
</evidence>
<keyword evidence="6" id="KW-0067">ATP-binding</keyword>
<evidence type="ECO:0000256" key="2">
    <source>
        <dbReference type="ARBA" id="ARBA00007025"/>
    </source>
</evidence>
<dbReference type="Gene3D" id="3.40.50.10810">
    <property type="entry name" value="Tandem AAA-ATPase domain"/>
    <property type="match status" value="1"/>
</dbReference>
<feature type="domain" description="Helicase C-terminal" evidence="11">
    <location>
        <begin position="450"/>
        <end position="604"/>
    </location>
</feature>
<dbReference type="CDD" id="cd18793">
    <property type="entry name" value="SF2_C_SNF"/>
    <property type="match status" value="1"/>
</dbReference>
<gene>
    <name evidence="12" type="primary">IRC5</name>
    <name evidence="12" type="ORF">MJAP1_003031</name>
</gene>
<evidence type="ECO:0000256" key="9">
    <source>
        <dbReference type="SAM" id="MobiDB-lite"/>
    </source>
</evidence>
<dbReference type="PROSITE" id="PS51194">
    <property type="entry name" value="HELICASE_CTER"/>
    <property type="match status" value="1"/>
</dbReference>
<dbReference type="Pfam" id="PF00271">
    <property type="entry name" value="Helicase_C"/>
    <property type="match status" value="1"/>
</dbReference>
<evidence type="ECO:0000256" key="3">
    <source>
        <dbReference type="ARBA" id="ARBA00022741"/>
    </source>
</evidence>
<dbReference type="Pfam" id="PF00176">
    <property type="entry name" value="SNF2-rel_dom"/>
    <property type="match status" value="1"/>
</dbReference>
<evidence type="ECO:0000256" key="5">
    <source>
        <dbReference type="ARBA" id="ARBA00022806"/>
    </source>
</evidence>
<dbReference type="Gene3D" id="3.40.50.300">
    <property type="entry name" value="P-loop containing nucleotide triphosphate hydrolases"/>
    <property type="match status" value="1"/>
</dbReference>
<name>A0AAF0JBJ9_9BASI</name>
<dbReference type="InterPro" id="IPR001650">
    <property type="entry name" value="Helicase_C-like"/>
</dbReference>
<evidence type="ECO:0000256" key="1">
    <source>
        <dbReference type="ARBA" id="ARBA00004123"/>
    </source>
</evidence>
<dbReference type="InterPro" id="IPR000330">
    <property type="entry name" value="SNF2_N"/>
</dbReference>
<dbReference type="EMBL" id="CP119962">
    <property type="protein sequence ID" value="WFD40049.1"/>
    <property type="molecule type" value="Genomic_DNA"/>
</dbReference>
<evidence type="ECO:0000256" key="4">
    <source>
        <dbReference type="ARBA" id="ARBA00022801"/>
    </source>
</evidence>
<dbReference type="GO" id="GO:0004386">
    <property type="term" value="F:helicase activity"/>
    <property type="evidence" value="ECO:0007669"/>
    <property type="project" value="UniProtKB-KW"/>
</dbReference>
<evidence type="ECO:0000256" key="6">
    <source>
        <dbReference type="ARBA" id="ARBA00022840"/>
    </source>
</evidence>
<evidence type="ECO:0000256" key="8">
    <source>
        <dbReference type="ARBA" id="ARBA00023242"/>
    </source>
</evidence>
<comment type="similarity">
    <text evidence="2">Belongs to the SNF2/RAD54 helicase family.</text>
</comment>
<evidence type="ECO:0000259" key="10">
    <source>
        <dbReference type="PROSITE" id="PS51192"/>
    </source>
</evidence>
<keyword evidence="3" id="KW-0547">Nucleotide-binding</keyword>
<evidence type="ECO:0000259" key="11">
    <source>
        <dbReference type="PROSITE" id="PS51194"/>
    </source>
</evidence>
<keyword evidence="8" id="KW-0539">Nucleus</keyword>
<feature type="region of interest" description="Disordered" evidence="9">
    <location>
        <begin position="28"/>
        <end position="47"/>
    </location>
</feature>
<dbReference type="SMART" id="SM00490">
    <property type="entry name" value="HELICc"/>
    <property type="match status" value="1"/>
</dbReference>
<dbReference type="FunFam" id="3.40.50.10810:FF:000015">
    <property type="entry name" value="lymphoid-specific helicase isoform X1"/>
    <property type="match status" value="1"/>
</dbReference>
<dbReference type="GO" id="GO:0005634">
    <property type="term" value="C:nucleus"/>
    <property type="evidence" value="ECO:0007669"/>
    <property type="project" value="UniProtKB-SubCell"/>
</dbReference>
<dbReference type="InterPro" id="IPR014001">
    <property type="entry name" value="Helicase_ATP-bd"/>
</dbReference>
<dbReference type="GO" id="GO:0016787">
    <property type="term" value="F:hydrolase activity"/>
    <property type="evidence" value="ECO:0007669"/>
    <property type="project" value="UniProtKB-KW"/>
</dbReference>
<keyword evidence="5" id="KW-0347">Helicase</keyword>
<dbReference type="PROSITE" id="PS51192">
    <property type="entry name" value="HELICASE_ATP_BIND_1"/>
    <property type="match status" value="1"/>
</dbReference>
<organism evidence="12 13">
    <name type="scientific">Malassezia japonica</name>
    <dbReference type="NCBI Taxonomy" id="223818"/>
    <lineage>
        <taxon>Eukaryota</taxon>
        <taxon>Fungi</taxon>
        <taxon>Dikarya</taxon>
        <taxon>Basidiomycota</taxon>
        <taxon>Ustilaginomycotina</taxon>
        <taxon>Malasseziomycetes</taxon>
        <taxon>Malasseziales</taxon>
        <taxon>Malasseziaceae</taxon>
        <taxon>Malassezia</taxon>
    </lineage>
</organism>
<dbReference type="SUPFAM" id="SSF52540">
    <property type="entry name" value="P-loop containing nucleoside triphosphate hydrolases"/>
    <property type="match status" value="2"/>
</dbReference>
<protein>
    <submittedName>
        <fullName evidence="12">ATPase</fullName>
    </submittedName>
</protein>
<comment type="subcellular location">
    <subcellularLocation>
        <location evidence="1">Nucleus</location>
    </subcellularLocation>
</comment>
<feature type="domain" description="Helicase ATP-binding" evidence="10">
    <location>
        <begin position="83"/>
        <end position="251"/>
    </location>
</feature>
<feature type="region of interest" description="Disordered" evidence="9">
    <location>
        <begin position="365"/>
        <end position="387"/>
    </location>
</feature>
<sequence>MENAQEQERMRKLEFLLQRSGIYSRVMGEKLQRSKPDEEPPAKRARTEAELGTLASIARREQPALVTGAVLKPYQMDGLIWLSSLYENGLNGILADEMGLGKTLQTISFLAHLHEKNVEGPFLIAAPLSTTSNWQNEFEKFAPEIPTMLYHGDKAERTAMQKKLSGSSRTKQKVSVVITSFDIIIRDRQFLSKLQWKFVVIDEGHRLKNLNCRLLRELKQFKTGNRLILTGTPLHNNLAELWSLLNFVLPDIFDDLATFEEWFNFGAAEEDNGEAASATSSFATWSTDTAQRVVKQLHDILKPFLLRRVKAEVERDMPPKKEYLLYAPLSEQQAQMYNHVVNGTFRDWLLTHKSGLTLRELEELRADPPSASMATSKSRTRQGPTQKKLAQWKRLEEAERHIRAMRLDNAMMQLRKICCHPYLLDWPTRPGTDELRTDYAITQASGKMRMLDQILDALFAQGHRVLVFSQFTTMLDILELWAKDQKHWEPYRIDGSTPQAERASQVDEFNQRPFSAKRALFLLSTRASGLGINLMGADTVVFFDSDWNPQVDLQAQDRVHRIGQTKPVLVFRLVASDTVEQDILKKARAKRVLEAVVIQKGKFRNPITHSKINHNKAEDSSGALSAPTQIDVQALDDERLMSDTDLNRLLDRSADAYARQFGWQSTEGTKSGTQKYSDNALFEVTETSNEAANPTLARIFSGDVDP</sequence>
<dbReference type="AlphaFoldDB" id="A0AAF0JBJ9"/>
<keyword evidence="13" id="KW-1185">Reference proteome</keyword>
<dbReference type="GO" id="GO:0005524">
    <property type="term" value="F:ATP binding"/>
    <property type="evidence" value="ECO:0007669"/>
    <property type="project" value="UniProtKB-KW"/>
</dbReference>
<dbReference type="InterPro" id="IPR027417">
    <property type="entry name" value="P-loop_NTPase"/>
</dbReference>
<accession>A0AAF0JBJ9</accession>
<dbReference type="RefSeq" id="XP_060122946.1">
    <property type="nucleotide sequence ID" value="XM_060266963.1"/>
</dbReference>
<dbReference type="GeneID" id="85226682"/>
<dbReference type="PANTHER" id="PTHR10799">
    <property type="entry name" value="SNF2/RAD54 HELICASE FAMILY"/>
    <property type="match status" value="1"/>
</dbReference>